<comment type="caution">
    <text evidence="11">The sequence shown here is derived from an EMBL/GenBank/DDBJ whole genome shotgun (WGS) entry which is preliminary data.</text>
</comment>
<dbReference type="GO" id="GO:0043190">
    <property type="term" value="C:ATP-binding cassette (ABC) transporter complex"/>
    <property type="evidence" value="ECO:0007669"/>
    <property type="project" value="InterPro"/>
</dbReference>
<evidence type="ECO:0000256" key="6">
    <source>
        <dbReference type="ARBA" id="ARBA00022970"/>
    </source>
</evidence>
<dbReference type="CDD" id="cd06261">
    <property type="entry name" value="TM_PBP2"/>
    <property type="match status" value="1"/>
</dbReference>
<evidence type="ECO:0000256" key="9">
    <source>
        <dbReference type="RuleBase" id="RU363032"/>
    </source>
</evidence>
<proteinExistence type="inferred from homology"/>
<accession>A0A3N1CQL1</accession>
<keyword evidence="7 9" id="KW-1133">Transmembrane helix</keyword>
<evidence type="ECO:0000256" key="1">
    <source>
        <dbReference type="ARBA" id="ARBA00004651"/>
    </source>
</evidence>
<evidence type="ECO:0000256" key="7">
    <source>
        <dbReference type="ARBA" id="ARBA00022989"/>
    </source>
</evidence>
<keyword evidence="8 9" id="KW-0472">Membrane</keyword>
<evidence type="ECO:0000256" key="4">
    <source>
        <dbReference type="ARBA" id="ARBA00022475"/>
    </source>
</evidence>
<dbReference type="InterPro" id="IPR010065">
    <property type="entry name" value="AA_ABC_transptr_permease_3TM"/>
</dbReference>
<gene>
    <name evidence="11" type="ORF">EDD29_1107</name>
</gene>
<dbReference type="Pfam" id="PF00528">
    <property type="entry name" value="BPD_transp_1"/>
    <property type="match status" value="1"/>
</dbReference>
<evidence type="ECO:0000256" key="3">
    <source>
        <dbReference type="ARBA" id="ARBA00022448"/>
    </source>
</evidence>
<evidence type="ECO:0000313" key="11">
    <source>
        <dbReference type="EMBL" id="ROO83601.1"/>
    </source>
</evidence>
<keyword evidence="4" id="KW-1003">Cell membrane</keyword>
<dbReference type="PANTHER" id="PTHR30614:SF37">
    <property type="entry name" value="AMINO-ACID ABC TRANSPORTER PERMEASE PROTEIN YHDX-RELATED"/>
    <property type="match status" value="1"/>
</dbReference>
<feature type="transmembrane region" description="Helical" evidence="9">
    <location>
        <begin position="65"/>
        <end position="83"/>
    </location>
</feature>
<dbReference type="EMBL" id="RJKE01000001">
    <property type="protein sequence ID" value="ROO83601.1"/>
    <property type="molecule type" value="Genomic_DNA"/>
</dbReference>
<dbReference type="Proteomes" id="UP000272400">
    <property type="component" value="Unassembled WGS sequence"/>
</dbReference>
<dbReference type="NCBIfam" id="TIGR01726">
    <property type="entry name" value="HEQRo_perm_3TM"/>
    <property type="match status" value="1"/>
</dbReference>
<comment type="subcellular location">
    <subcellularLocation>
        <location evidence="1 9">Cell membrane</location>
        <topology evidence="1 9">Multi-pass membrane protein</topology>
    </subcellularLocation>
</comment>
<reference evidence="11 12" key="1">
    <citation type="submission" date="2018-11" db="EMBL/GenBank/DDBJ databases">
        <title>Sequencing the genomes of 1000 actinobacteria strains.</title>
        <authorList>
            <person name="Klenk H.-P."/>
        </authorList>
    </citation>
    <scope>NUCLEOTIDE SEQUENCE [LARGE SCALE GENOMIC DNA]</scope>
    <source>
        <strain evidence="11 12">DSM 44254</strain>
    </source>
</reference>
<feature type="transmembrane region" description="Helical" evidence="9">
    <location>
        <begin position="150"/>
        <end position="178"/>
    </location>
</feature>
<keyword evidence="3 9" id="KW-0813">Transport</keyword>
<comment type="similarity">
    <text evidence="2">Belongs to the binding-protein-dependent transport system permease family. HisMQ subfamily.</text>
</comment>
<organism evidence="11 12">
    <name type="scientific">Actinocorallia herbida</name>
    <dbReference type="NCBI Taxonomy" id="58109"/>
    <lineage>
        <taxon>Bacteria</taxon>
        <taxon>Bacillati</taxon>
        <taxon>Actinomycetota</taxon>
        <taxon>Actinomycetes</taxon>
        <taxon>Streptosporangiales</taxon>
        <taxon>Thermomonosporaceae</taxon>
        <taxon>Actinocorallia</taxon>
    </lineage>
</organism>
<dbReference type="PROSITE" id="PS50928">
    <property type="entry name" value="ABC_TM1"/>
    <property type="match status" value="1"/>
</dbReference>
<sequence length="228" mass="24439">MDMLIDNPLFENRDAVLTAFWATVRLTAASAVLSLILGTVLVALRVSPVPVLRWIGTVYVNIARNTPLTLVLLFCSLGISNTLRLNFDVEDPSFNGYWLAVLGLTGYTSAFVCETLRAGINTVPLGQAEAARAIGLGFTQSMRLIVLPQAFRAVVAPLGSVLIALTKNTTVAAVAGYAEAAFIMKEMLYESTGGAIEIFLGFAAGFVVLTLPIGFLTGRLAKRLEIKR</sequence>
<dbReference type="InterPro" id="IPR000515">
    <property type="entry name" value="MetI-like"/>
</dbReference>
<keyword evidence="6" id="KW-0029">Amino-acid transport</keyword>
<keyword evidence="12" id="KW-1185">Reference proteome</keyword>
<dbReference type="InterPro" id="IPR043429">
    <property type="entry name" value="ArtM/GltK/GlnP/TcyL/YhdX-like"/>
</dbReference>
<dbReference type="GO" id="GO:0022857">
    <property type="term" value="F:transmembrane transporter activity"/>
    <property type="evidence" value="ECO:0007669"/>
    <property type="project" value="InterPro"/>
</dbReference>
<dbReference type="PANTHER" id="PTHR30614">
    <property type="entry name" value="MEMBRANE COMPONENT OF AMINO ACID ABC TRANSPORTER"/>
    <property type="match status" value="1"/>
</dbReference>
<dbReference type="AlphaFoldDB" id="A0A3N1CQL1"/>
<name>A0A3N1CQL1_9ACTN</name>
<evidence type="ECO:0000313" key="12">
    <source>
        <dbReference type="Proteomes" id="UP000272400"/>
    </source>
</evidence>
<feature type="domain" description="ABC transmembrane type-1" evidence="10">
    <location>
        <begin position="20"/>
        <end position="217"/>
    </location>
</feature>
<evidence type="ECO:0000256" key="8">
    <source>
        <dbReference type="ARBA" id="ARBA00023136"/>
    </source>
</evidence>
<dbReference type="Gene3D" id="1.10.3720.10">
    <property type="entry name" value="MetI-like"/>
    <property type="match status" value="1"/>
</dbReference>
<feature type="transmembrane region" description="Helical" evidence="9">
    <location>
        <begin position="95"/>
        <end position="113"/>
    </location>
</feature>
<feature type="transmembrane region" description="Helical" evidence="9">
    <location>
        <begin position="20"/>
        <end position="44"/>
    </location>
</feature>
<protein>
    <submittedName>
        <fullName evidence="11">Amino acid ABC transporter membrane protein 1 (PAAT family)</fullName>
    </submittedName>
</protein>
<dbReference type="InterPro" id="IPR035906">
    <property type="entry name" value="MetI-like_sf"/>
</dbReference>
<dbReference type="GO" id="GO:0006865">
    <property type="term" value="P:amino acid transport"/>
    <property type="evidence" value="ECO:0007669"/>
    <property type="project" value="UniProtKB-KW"/>
</dbReference>
<evidence type="ECO:0000256" key="2">
    <source>
        <dbReference type="ARBA" id="ARBA00010072"/>
    </source>
</evidence>
<keyword evidence="5 9" id="KW-0812">Transmembrane</keyword>
<dbReference type="SUPFAM" id="SSF161098">
    <property type="entry name" value="MetI-like"/>
    <property type="match status" value="1"/>
</dbReference>
<evidence type="ECO:0000259" key="10">
    <source>
        <dbReference type="PROSITE" id="PS50928"/>
    </source>
</evidence>
<evidence type="ECO:0000256" key="5">
    <source>
        <dbReference type="ARBA" id="ARBA00022692"/>
    </source>
</evidence>
<feature type="transmembrane region" description="Helical" evidence="9">
    <location>
        <begin position="198"/>
        <end position="218"/>
    </location>
</feature>